<dbReference type="InterPro" id="IPR024370">
    <property type="entry name" value="PBP_domain"/>
</dbReference>
<gene>
    <name evidence="5" type="ORF">XE10_0716</name>
</gene>
<dbReference type="Pfam" id="PF00994">
    <property type="entry name" value="MoCF_biosynth"/>
    <property type="match status" value="1"/>
</dbReference>
<feature type="region of interest" description="Disordered" evidence="3">
    <location>
        <begin position="601"/>
        <end position="622"/>
    </location>
</feature>
<dbReference type="NCBIfam" id="TIGR00177">
    <property type="entry name" value="molyb_syn"/>
    <property type="match status" value="1"/>
</dbReference>
<dbReference type="InterPro" id="IPR001453">
    <property type="entry name" value="MoaB/Mog_dom"/>
</dbReference>
<name>A0A101IVY6_9EURY</name>
<dbReference type="CDD" id="cd00887">
    <property type="entry name" value="MoeA"/>
    <property type="match status" value="1"/>
</dbReference>
<keyword evidence="2" id="KW-0501">Molybdenum cofactor biosynthesis</keyword>
<dbReference type="Proteomes" id="UP000054598">
    <property type="component" value="Unassembled WGS sequence"/>
</dbReference>
<dbReference type="GO" id="GO:0061599">
    <property type="term" value="F:molybdopterin molybdotransferase activity"/>
    <property type="evidence" value="ECO:0007669"/>
    <property type="project" value="TreeGrafter"/>
</dbReference>
<dbReference type="Gene3D" id="2.170.190.11">
    <property type="entry name" value="Molybdopterin biosynthesis moea protein, domain 3"/>
    <property type="match status" value="1"/>
</dbReference>
<dbReference type="InterPro" id="IPR038987">
    <property type="entry name" value="MoeA-like"/>
</dbReference>
<accession>A0A101IVY6</accession>
<dbReference type="Pfam" id="PF03453">
    <property type="entry name" value="MoeA_N"/>
    <property type="match status" value="1"/>
</dbReference>
<dbReference type="Gene3D" id="2.40.340.10">
    <property type="entry name" value="MoeA, C-terminal, domain IV"/>
    <property type="match status" value="1"/>
</dbReference>
<feature type="domain" description="MoaB/Mog" evidence="4">
    <location>
        <begin position="168"/>
        <end position="305"/>
    </location>
</feature>
<organism evidence="5 6">
    <name type="scientific">Methanoculleus marisnigri</name>
    <dbReference type="NCBI Taxonomy" id="2198"/>
    <lineage>
        <taxon>Archaea</taxon>
        <taxon>Methanobacteriati</taxon>
        <taxon>Methanobacteriota</taxon>
        <taxon>Stenosarchaea group</taxon>
        <taxon>Methanomicrobia</taxon>
        <taxon>Methanomicrobiales</taxon>
        <taxon>Methanomicrobiaceae</taxon>
        <taxon>Methanoculleus</taxon>
    </lineage>
</organism>
<dbReference type="InterPro" id="IPR036135">
    <property type="entry name" value="MoeA_linker/N_sf"/>
</dbReference>
<dbReference type="Gene3D" id="3.90.105.10">
    <property type="entry name" value="Molybdopterin biosynthesis moea protein, domain 2"/>
    <property type="match status" value="1"/>
</dbReference>
<evidence type="ECO:0000313" key="6">
    <source>
        <dbReference type="Proteomes" id="UP000054598"/>
    </source>
</evidence>
<dbReference type="PANTHER" id="PTHR10192:SF16">
    <property type="entry name" value="MOLYBDOPTERIN MOLYBDENUMTRANSFERASE"/>
    <property type="match status" value="1"/>
</dbReference>
<evidence type="ECO:0000313" key="5">
    <source>
        <dbReference type="EMBL" id="KUL02369.1"/>
    </source>
</evidence>
<dbReference type="AlphaFoldDB" id="A0A101IVY6"/>
<dbReference type="Pfam" id="PF03454">
    <property type="entry name" value="MoeA_C"/>
    <property type="match status" value="1"/>
</dbReference>
<dbReference type="SUPFAM" id="SSF63867">
    <property type="entry name" value="MoeA C-terminal domain-like"/>
    <property type="match status" value="1"/>
</dbReference>
<dbReference type="SUPFAM" id="SSF53218">
    <property type="entry name" value="Molybdenum cofactor biosynthesis proteins"/>
    <property type="match status" value="1"/>
</dbReference>
<evidence type="ECO:0000259" key="4">
    <source>
        <dbReference type="SMART" id="SM00852"/>
    </source>
</evidence>
<dbReference type="GO" id="GO:0005829">
    <property type="term" value="C:cytosol"/>
    <property type="evidence" value="ECO:0007669"/>
    <property type="project" value="TreeGrafter"/>
</dbReference>
<dbReference type="InterPro" id="IPR005110">
    <property type="entry name" value="MoeA_linker/N"/>
</dbReference>
<dbReference type="PROSITE" id="PS01079">
    <property type="entry name" value="MOCF_BIOSYNTHESIS_2"/>
    <property type="match status" value="1"/>
</dbReference>
<dbReference type="InterPro" id="IPR036425">
    <property type="entry name" value="MoaB/Mog-like_dom_sf"/>
</dbReference>
<dbReference type="NCBIfam" id="NF011068">
    <property type="entry name" value="PRK14498.1"/>
    <property type="match status" value="1"/>
</dbReference>
<evidence type="ECO:0000256" key="3">
    <source>
        <dbReference type="SAM" id="MobiDB-lite"/>
    </source>
</evidence>
<dbReference type="Pfam" id="PF12727">
    <property type="entry name" value="PBP_like"/>
    <property type="match status" value="1"/>
</dbReference>
<dbReference type="InterPro" id="IPR008284">
    <property type="entry name" value="MoCF_biosynth_CS"/>
</dbReference>
<comment type="caution">
    <text evidence="5">The sequence shown here is derived from an EMBL/GenBank/DDBJ whole genome shotgun (WGS) entry which is preliminary data.</text>
</comment>
<dbReference type="InterPro" id="IPR036688">
    <property type="entry name" value="MoeA_C_domain_IV_sf"/>
</dbReference>
<proteinExistence type="predicted"/>
<evidence type="ECO:0000256" key="2">
    <source>
        <dbReference type="ARBA" id="ARBA00023150"/>
    </source>
</evidence>
<comment type="pathway">
    <text evidence="1">Cofactor biosynthesis; molybdopterin biosynthesis.</text>
</comment>
<dbReference type="InterPro" id="IPR005111">
    <property type="entry name" value="MoeA_C_domain_IV"/>
</dbReference>
<dbReference type="Gene3D" id="3.40.980.10">
    <property type="entry name" value="MoaB/Mog-like domain"/>
    <property type="match status" value="1"/>
</dbReference>
<dbReference type="GO" id="GO:0006777">
    <property type="term" value="P:Mo-molybdopterin cofactor biosynthetic process"/>
    <property type="evidence" value="ECO:0007669"/>
    <property type="project" value="UniProtKB-KW"/>
</dbReference>
<dbReference type="EMBL" id="LGHE01000062">
    <property type="protein sequence ID" value="KUL02369.1"/>
    <property type="molecule type" value="Genomic_DNA"/>
</dbReference>
<dbReference type="UniPathway" id="UPA00344"/>
<sequence>MSRRYLNLTPLAEALAAMRQAFPSPGHAETVPLHLSVGRVTAEPLYAEYSIPGADIARFDGYAVKSSETLGAQDQRPLPLLASARINTGEVLPPSFDAVVMIEDTWDEGGIPWVRKSAASWQHVRHAGEDIRAGELVLPKGHQVRPFDLGALATYGIARLAVRSVRVGIVPTGSELVPLGVAPAPGQTIETNTLMAEAYLSRMGATCRRYGIVPDDPDRISDAVQTAVAENDLVILSAGSSAGTRDFSRDVVGALGEIVFHGIAVRPGKPVLLASVGGKPVLGMPGYPVAAQTVLREVAGNLLAWWGLSPLPGEEMDVRLSRRLASDLGFDEFVPVSVGRVNGTCWATPHPRGGGIQMAVVRANGYLHVPAAREGIEAGEEVHVRLTVPPPEIARTLVCVGQRDPALAELRNLLSETGYLLHCCNASTVGAVLAVRANTCHAASICIPETEAAWNDQVLRYLPDVDLLRVQVARTELGIASAGLLDAGGLASLRFVNRPKGTAARILLDAWLDRQGIDAGRIAGYEQEVRTAGAVAAAVGNGFADAGVCPAPMAREAGLRFTPLGYESCELLIRKELAADDGVASLVRAARSPEFRAFLRSMERDRTDTDPAGGTPRDALPA</sequence>
<reference evidence="6" key="1">
    <citation type="journal article" date="2015" name="MBio">
        <title>Genome-Resolved Metagenomic Analysis Reveals Roles for Candidate Phyla and Other Microbial Community Members in Biogeochemical Transformations in Oil Reservoirs.</title>
        <authorList>
            <person name="Hu P."/>
            <person name="Tom L."/>
            <person name="Singh A."/>
            <person name="Thomas B.C."/>
            <person name="Baker B.J."/>
            <person name="Piceno Y.M."/>
            <person name="Andersen G.L."/>
            <person name="Banfield J.F."/>
        </authorList>
    </citation>
    <scope>NUCLEOTIDE SEQUENCE [LARGE SCALE GENOMIC DNA]</scope>
</reference>
<dbReference type="SMART" id="SM00852">
    <property type="entry name" value="MoCF_biosynth"/>
    <property type="match status" value="1"/>
</dbReference>
<dbReference type="PANTHER" id="PTHR10192">
    <property type="entry name" value="MOLYBDOPTERIN BIOSYNTHESIS PROTEIN"/>
    <property type="match status" value="1"/>
</dbReference>
<protein>
    <submittedName>
        <fullName evidence="5">Putative molybdopterin biosynthesis protein</fullName>
    </submittedName>
</protein>
<evidence type="ECO:0000256" key="1">
    <source>
        <dbReference type="ARBA" id="ARBA00005046"/>
    </source>
</evidence>
<dbReference type="SUPFAM" id="SSF63882">
    <property type="entry name" value="MoeA N-terminal region -like"/>
    <property type="match status" value="1"/>
</dbReference>
<dbReference type="PATRIC" id="fig|2198.3.peg.547"/>